<dbReference type="Gene3D" id="1.20.120.530">
    <property type="entry name" value="GntR ligand-binding domain-like"/>
    <property type="match status" value="1"/>
</dbReference>
<dbReference type="PANTHER" id="PTHR43537">
    <property type="entry name" value="TRANSCRIPTIONAL REGULATOR, GNTR FAMILY"/>
    <property type="match status" value="1"/>
</dbReference>
<protein>
    <submittedName>
        <fullName evidence="5">GntR family transcriptional regulator</fullName>
    </submittedName>
</protein>
<dbReference type="SUPFAM" id="SSF46785">
    <property type="entry name" value="Winged helix' DNA-binding domain"/>
    <property type="match status" value="1"/>
</dbReference>
<evidence type="ECO:0000259" key="4">
    <source>
        <dbReference type="PROSITE" id="PS50949"/>
    </source>
</evidence>
<name>A0ABT8SFM2_9BURK</name>
<keyword evidence="3" id="KW-0804">Transcription</keyword>
<dbReference type="SMART" id="SM00895">
    <property type="entry name" value="FCD"/>
    <property type="match status" value="1"/>
</dbReference>
<comment type="caution">
    <text evidence="5">The sequence shown here is derived from an EMBL/GenBank/DDBJ whole genome shotgun (WGS) entry which is preliminary data.</text>
</comment>
<dbReference type="InterPro" id="IPR000524">
    <property type="entry name" value="Tscrpt_reg_HTH_GntR"/>
</dbReference>
<feature type="domain" description="HTH gntR-type" evidence="4">
    <location>
        <begin position="8"/>
        <end position="75"/>
    </location>
</feature>
<evidence type="ECO:0000313" key="6">
    <source>
        <dbReference type="Proteomes" id="UP001169027"/>
    </source>
</evidence>
<dbReference type="InterPro" id="IPR036388">
    <property type="entry name" value="WH-like_DNA-bd_sf"/>
</dbReference>
<dbReference type="Proteomes" id="UP001169027">
    <property type="component" value="Unassembled WGS sequence"/>
</dbReference>
<sequence>MKQITGTATVAHQLYAIVKERIINGTYGPGMRLTEQQMAAEFNTSRTPVREAMRLLTADGFMVFKPNSGTMVRTWSSAQITEIFELRVLIEGEIAGHAARHIGQDEIAQLLALQAEIESCGPDTSEANAARIGPLNRKFHRVIAQASHNERLVTTLANAIELPIVQRTFRSYSLDQLRRSFDQHRELIEAFQVHDAGWAQSTMCCHIHAAKHTLLRANENHDE</sequence>
<proteinExistence type="predicted"/>
<evidence type="ECO:0000313" key="5">
    <source>
        <dbReference type="EMBL" id="MDO1537668.1"/>
    </source>
</evidence>
<dbReference type="SMART" id="SM00345">
    <property type="entry name" value="HTH_GNTR"/>
    <property type="match status" value="1"/>
</dbReference>
<evidence type="ECO:0000256" key="1">
    <source>
        <dbReference type="ARBA" id="ARBA00023015"/>
    </source>
</evidence>
<evidence type="ECO:0000256" key="3">
    <source>
        <dbReference type="ARBA" id="ARBA00023163"/>
    </source>
</evidence>
<dbReference type="CDD" id="cd07377">
    <property type="entry name" value="WHTH_GntR"/>
    <property type="match status" value="1"/>
</dbReference>
<organism evidence="5 6">
    <name type="scientific">Variovorax ginsengisoli</name>
    <dbReference type="NCBI Taxonomy" id="363844"/>
    <lineage>
        <taxon>Bacteria</taxon>
        <taxon>Pseudomonadati</taxon>
        <taxon>Pseudomonadota</taxon>
        <taxon>Betaproteobacteria</taxon>
        <taxon>Burkholderiales</taxon>
        <taxon>Comamonadaceae</taxon>
        <taxon>Variovorax</taxon>
    </lineage>
</organism>
<reference evidence="5" key="1">
    <citation type="submission" date="2023-06" db="EMBL/GenBank/DDBJ databases">
        <authorList>
            <person name="Jiang Y."/>
            <person name="Liu Q."/>
        </authorList>
    </citation>
    <scope>NUCLEOTIDE SEQUENCE</scope>
    <source>
        <strain evidence="5">CGMCC 1.12090</strain>
    </source>
</reference>
<dbReference type="PRINTS" id="PR00035">
    <property type="entry name" value="HTHGNTR"/>
</dbReference>
<dbReference type="InterPro" id="IPR008920">
    <property type="entry name" value="TF_FadR/GntR_C"/>
</dbReference>
<dbReference type="RefSeq" id="WP_301816107.1">
    <property type="nucleotide sequence ID" value="NZ_JAUJZH010000045.1"/>
</dbReference>
<dbReference type="Pfam" id="PF00392">
    <property type="entry name" value="GntR"/>
    <property type="match status" value="1"/>
</dbReference>
<dbReference type="Pfam" id="PF07729">
    <property type="entry name" value="FCD"/>
    <property type="match status" value="1"/>
</dbReference>
<dbReference type="InterPro" id="IPR036390">
    <property type="entry name" value="WH_DNA-bd_sf"/>
</dbReference>
<gene>
    <name evidence="5" type="ORF">Q2T77_36055</name>
</gene>
<dbReference type="PANTHER" id="PTHR43537:SF5">
    <property type="entry name" value="UXU OPERON TRANSCRIPTIONAL REGULATOR"/>
    <property type="match status" value="1"/>
</dbReference>
<keyword evidence="2" id="KW-0238">DNA-binding</keyword>
<keyword evidence="1" id="KW-0805">Transcription regulation</keyword>
<evidence type="ECO:0000256" key="2">
    <source>
        <dbReference type="ARBA" id="ARBA00023125"/>
    </source>
</evidence>
<dbReference type="PROSITE" id="PS50949">
    <property type="entry name" value="HTH_GNTR"/>
    <property type="match status" value="1"/>
</dbReference>
<dbReference type="InterPro" id="IPR011711">
    <property type="entry name" value="GntR_C"/>
</dbReference>
<keyword evidence="6" id="KW-1185">Reference proteome</keyword>
<accession>A0ABT8SFM2</accession>
<dbReference type="Gene3D" id="1.10.10.10">
    <property type="entry name" value="Winged helix-like DNA-binding domain superfamily/Winged helix DNA-binding domain"/>
    <property type="match status" value="1"/>
</dbReference>
<dbReference type="EMBL" id="JAUKVY010000045">
    <property type="protein sequence ID" value="MDO1537668.1"/>
    <property type="molecule type" value="Genomic_DNA"/>
</dbReference>
<dbReference type="SUPFAM" id="SSF48008">
    <property type="entry name" value="GntR ligand-binding domain-like"/>
    <property type="match status" value="1"/>
</dbReference>